<accession>A0A0D2PJW3</accession>
<evidence type="ECO:0000256" key="1">
    <source>
        <dbReference type="SAM" id="MobiDB-lite"/>
    </source>
</evidence>
<protein>
    <recommendedName>
        <fullName evidence="2">Methyltransferase domain-containing protein</fullName>
    </recommendedName>
</protein>
<proteinExistence type="predicted"/>
<feature type="domain" description="Methyltransferase" evidence="2">
    <location>
        <begin position="89"/>
        <end position="186"/>
    </location>
</feature>
<feature type="region of interest" description="Disordered" evidence="1">
    <location>
        <begin position="221"/>
        <end position="240"/>
    </location>
</feature>
<dbReference type="GO" id="GO:0008168">
    <property type="term" value="F:methyltransferase activity"/>
    <property type="evidence" value="ECO:0007669"/>
    <property type="project" value="TreeGrafter"/>
</dbReference>
<gene>
    <name evidence="3" type="ORF">HYPSUDRAFT_62302</name>
</gene>
<reference evidence="4" key="1">
    <citation type="submission" date="2014-04" db="EMBL/GenBank/DDBJ databases">
        <title>Evolutionary Origins and Diversification of the Mycorrhizal Mutualists.</title>
        <authorList>
            <consortium name="DOE Joint Genome Institute"/>
            <consortium name="Mycorrhizal Genomics Consortium"/>
            <person name="Kohler A."/>
            <person name="Kuo A."/>
            <person name="Nagy L.G."/>
            <person name="Floudas D."/>
            <person name="Copeland A."/>
            <person name="Barry K.W."/>
            <person name="Cichocki N."/>
            <person name="Veneault-Fourrey C."/>
            <person name="LaButti K."/>
            <person name="Lindquist E.A."/>
            <person name="Lipzen A."/>
            <person name="Lundell T."/>
            <person name="Morin E."/>
            <person name="Murat C."/>
            <person name="Riley R."/>
            <person name="Ohm R."/>
            <person name="Sun H."/>
            <person name="Tunlid A."/>
            <person name="Henrissat B."/>
            <person name="Grigoriev I.V."/>
            <person name="Hibbett D.S."/>
            <person name="Martin F."/>
        </authorList>
    </citation>
    <scope>NUCLEOTIDE SEQUENCE [LARGE SCALE GENOMIC DNA]</scope>
    <source>
        <strain evidence="4">FD-334 SS-4</strain>
    </source>
</reference>
<keyword evidence="4" id="KW-1185">Reference proteome</keyword>
<dbReference type="AlphaFoldDB" id="A0A0D2PJW3"/>
<dbReference type="CDD" id="cd02440">
    <property type="entry name" value="AdoMet_MTases"/>
    <property type="match status" value="1"/>
</dbReference>
<feature type="region of interest" description="Disordered" evidence="1">
    <location>
        <begin position="1"/>
        <end position="25"/>
    </location>
</feature>
<organism evidence="3 4">
    <name type="scientific">Hypholoma sublateritium (strain FD-334 SS-4)</name>
    <dbReference type="NCBI Taxonomy" id="945553"/>
    <lineage>
        <taxon>Eukaryota</taxon>
        <taxon>Fungi</taxon>
        <taxon>Dikarya</taxon>
        <taxon>Basidiomycota</taxon>
        <taxon>Agaricomycotina</taxon>
        <taxon>Agaricomycetes</taxon>
        <taxon>Agaricomycetidae</taxon>
        <taxon>Agaricales</taxon>
        <taxon>Agaricineae</taxon>
        <taxon>Strophariaceae</taxon>
        <taxon>Hypholoma</taxon>
    </lineage>
</organism>
<dbReference type="OrthoDB" id="2013972at2759"/>
<dbReference type="InterPro" id="IPR029063">
    <property type="entry name" value="SAM-dependent_MTases_sf"/>
</dbReference>
<dbReference type="Pfam" id="PF13649">
    <property type="entry name" value="Methyltransf_25"/>
    <property type="match status" value="1"/>
</dbReference>
<dbReference type="InterPro" id="IPR041698">
    <property type="entry name" value="Methyltransf_25"/>
</dbReference>
<dbReference type="PANTHER" id="PTHR43591">
    <property type="entry name" value="METHYLTRANSFERASE"/>
    <property type="match status" value="1"/>
</dbReference>
<dbReference type="OMA" id="PYPLCYD"/>
<dbReference type="PANTHER" id="PTHR43591:SF24">
    <property type="entry name" value="2-METHOXY-6-POLYPRENYL-1,4-BENZOQUINOL METHYLASE, MITOCHONDRIAL"/>
    <property type="match status" value="1"/>
</dbReference>
<sequence length="566" mass="64218">MSLASPTLTPTYSTGSTSYSGEGRRHMRRKDFQYKYGKKHHSYDKEKAPYPLSYDRNVLELEGLDNRMAQHLRGSISFVPFRERHPTRVLDLGCGTGNWIIDAAKAWPECEFVGFDLADIQIPLHLLPPSIADRIEWTHGNFVTNKLPFAEDEFDHVHVQSIATGVPENKWDTLFAEIGRVLAQGGSIEVIEDDIIFPVLPRWFTQALRVRPLRSTSVHNPAGNHHYRLPTTSGPSSMEVANAPTHDHALLESLHESIYESRFINMKPSSVLPIYLTTYFRQVALGPIVSFPMPPLPPIQPLPMQITPSYIIPDPNSELLSSRASTIVPGNGHRAPSFSFSSSISTATSSTLISRASSEFHSRPRTKSSPLSYNGDTSLSSFDLSENGDSVPYIDITTLPLQHRYMVDNSAIEDNTHLPPGSLFPGDQVNKLNDRSLAMHLYRTYQLVLACQEAMWEELKDRIRNRKHELLPFGWDDDEELEELKSRKKFEKLIERFQKDMEMRVSLWCSLDDMGWPLPSKEPLSKAELIEAQRLRESMLEARKHATIEEMQIPCRAVRAIVGYNL</sequence>
<dbReference type="SUPFAM" id="SSF53335">
    <property type="entry name" value="S-adenosyl-L-methionine-dependent methyltransferases"/>
    <property type="match status" value="1"/>
</dbReference>
<evidence type="ECO:0000313" key="4">
    <source>
        <dbReference type="Proteomes" id="UP000054270"/>
    </source>
</evidence>
<evidence type="ECO:0000259" key="2">
    <source>
        <dbReference type="Pfam" id="PF13649"/>
    </source>
</evidence>
<evidence type="ECO:0000313" key="3">
    <source>
        <dbReference type="EMBL" id="KJA28661.1"/>
    </source>
</evidence>
<name>A0A0D2PJW3_HYPSF</name>
<dbReference type="STRING" id="945553.A0A0D2PJW3"/>
<dbReference type="EMBL" id="KN817521">
    <property type="protein sequence ID" value="KJA28661.1"/>
    <property type="molecule type" value="Genomic_DNA"/>
</dbReference>
<dbReference type="Gene3D" id="3.40.50.150">
    <property type="entry name" value="Vaccinia Virus protein VP39"/>
    <property type="match status" value="1"/>
</dbReference>
<dbReference type="Proteomes" id="UP000054270">
    <property type="component" value="Unassembled WGS sequence"/>
</dbReference>
<feature type="compositionally biased region" description="Low complexity" evidence="1">
    <location>
        <begin position="1"/>
        <end position="21"/>
    </location>
</feature>